<reference evidence="3 4" key="1">
    <citation type="submission" date="2020-10" db="EMBL/GenBank/DDBJ databases">
        <title>Plant Genome Project.</title>
        <authorList>
            <person name="Zhang R.-G."/>
        </authorList>
    </citation>
    <scope>NUCLEOTIDE SEQUENCE [LARGE SCALE GENOMIC DNA]</scope>
    <source>
        <strain evidence="3">FAFU-HL-1</strain>
        <tissue evidence="3">Leaf</tissue>
    </source>
</reference>
<evidence type="ECO:0000259" key="2">
    <source>
        <dbReference type="Pfam" id="PF08381"/>
    </source>
</evidence>
<accession>A0A835J7V5</accession>
<organism evidence="3 4">
    <name type="scientific">Salix dunnii</name>
    <dbReference type="NCBI Taxonomy" id="1413687"/>
    <lineage>
        <taxon>Eukaryota</taxon>
        <taxon>Viridiplantae</taxon>
        <taxon>Streptophyta</taxon>
        <taxon>Embryophyta</taxon>
        <taxon>Tracheophyta</taxon>
        <taxon>Spermatophyta</taxon>
        <taxon>Magnoliopsida</taxon>
        <taxon>eudicotyledons</taxon>
        <taxon>Gunneridae</taxon>
        <taxon>Pentapetalae</taxon>
        <taxon>rosids</taxon>
        <taxon>fabids</taxon>
        <taxon>Malpighiales</taxon>
        <taxon>Salicaceae</taxon>
        <taxon>Saliceae</taxon>
        <taxon>Salix</taxon>
    </lineage>
</organism>
<feature type="region of interest" description="Disordered" evidence="1">
    <location>
        <begin position="1"/>
        <end position="21"/>
    </location>
</feature>
<dbReference type="EMBL" id="JADGMS010000018">
    <property type="protein sequence ID" value="KAF9662410.1"/>
    <property type="molecule type" value="Genomic_DNA"/>
</dbReference>
<dbReference type="InterPro" id="IPR013591">
    <property type="entry name" value="Brevis_radix_dom"/>
</dbReference>
<feature type="domain" description="BRX" evidence="2">
    <location>
        <begin position="50"/>
        <end position="76"/>
    </location>
</feature>
<protein>
    <recommendedName>
        <fullName evidence="2">BRX domain-containing protein</fullName>
    </recommendedName>
</protein>
<evidence type="ECO:0000313" key="3">
    <source>
        <dbReference type="EMBL" id="KAF9662410.1"/>
    </source>
</evidence>
<sequence>MRCIPPLQPMHGANNSESTQEQLDCISAESEKFRWSLRRTGSSSSTTPRAQMEPGVLITLASLPRGGSDLMRIRFRVICQRSYTSAWAVRALLKCRTHNPKVKSTPLEKRSRKGPRQEELIGCVCNLFH</sequence>
<name>A0A835J7V5_9ROSI</name>
<dbReference type="AlphaFoldDB" id="A0A835J7V5"/>
<dbReference type="Proteomes" id="UP000657918">
    <property type="component" value="Unassembled WGS sequence"/>
</dbReference>
<comment type="caution">
    <text evidence="3">The sequence shown here is derived from an EMBL/GenBank/DDBJ whole genome shotgun (WGS) entry which is preliminary data.</text>
</comment>
<evidence type="ECO:0000313" key="4">
    <source>
        <dbReference type="Proteomes" id="UP000657918"/>
    </source>
</evidence>
<proteinExistence type="predicted"/>
<evidence type="ECO:0000256" key="1">
    <source>
        <dbReference type="SAM" id="MobiDB-lite"/>
    </source>
</evidence>
<keyword evidence="4" id="KW-1185">Reference proteome</keyword>
<dbReference type="Pfam" id="PF08381">
    <property type="entry name" value="BRX"/>
    <property type="match status" value="1"/>
</dbReference>
<gene>
    <name evidence="3" type="ORF">SADUNF_Sadunf18G0050400</name>
</gene>